<dbReference type="Pfam" id="PF07261">
    <property type="entry name" value="DnaB_2"/>
    <property type="match status" value="1"/>
</dbReference>
<dbReference type="InterPro" id="IPR034829">
    <property type="entry name" value="DnaD-like_sf"/>
</dbReference>
<gene>
    <name evidence="4" type="ORF">EP57_08570</name>
</gene>
<dbReference type="AlphaFoldDB" id="A0A099W4A2"/>
<organism evidence="4 5">
    <name type="scientific">Listeria booriae</name>
    <dbReference type="NCBI Taxonomy" id="1552123"/>
    <lineage>
        <taxon>Bacteria</taxon>
        <taxon>Bacillati</taxon>
        <taxon>Bacillota</taxon>
        <taxon>Bacilli</taxon>
        <taxon>Bacillales</taxon>
        <taxon>Listeriaceae</taxon>
        <taxon>Listeria</taxon>
    </lineage>
</organism>
<evidence type="ECO:0000256" key="1">
    <source>
        <dbReference type="ARBA" id="ARBA00093462"/>
    </source>
</evidence>
<protein>
    <submittedName>
        <fullName evidence="4">XRE family transcriptional regulator</fullName>
    </submittedName>
</protein>
<evidence type="ECO:0000259" key="3">
    <source>
        <dbReference type="Pfam" id="PF21984"/>
    </source>
</evidence>
<dbReference type="STRING" id="1552123.EP57_08570"/>
<dbReference type="Pfam" id="PF21984">
    <property type="entry name" value="DnaD_N"/>
    <property type="match status" value="1"/>
</dbReference>
<evidence type="ECO:0000313" key="5">
    <source>
        <dbReference type="Proteomes" id="UP000029844"/>
    </source>
</evidence>
<evidence type="ECO:0000313" key="4">
    <source>
        <dbReference type="EMBL" id="KGL40599.1"/>
    </source>
</evidence>
<dbReference type="InterPro" id="IPR036388">
    <property type="entry name" value="WH-like_DNA-bd_sf"/>
</dbReference>
<comment type="caution">
    <text evidence="4">The sequence shown here is derived from an EMBL/GenBank/DDBJ whole genome shotgun (WGS) entry which is preliminary data.</text>
</comment>
<dbReference type="Proteomes" id="UP000029844">
    <property type="component" value="Unassembled WGS sequence"/>
</dbReference>
<keyword evidence="5" id="KW-1185">Reference proteome</keyword>
<comment type="similarity">
    <text evidence="1">Belongs to the DnaB/DnaD family.</text>
</comment>
<feature type="domain" description="DnaD N-terminal" evidence="3">
    <location>
        <begin position="18"/>
        <end position="115"/>
    </location>
</feature>
<dbReference type="InterPro" id="IPR053843">
    <property type="entry name" value="DnaD_N"/>
</dbReference>
<dbReference type="RefSeq" id="WP_036085799.1">
    <property type="nucleotide sequence ID" value="NZ_CBCSHQ010000004.1"/>
</dbReference>
<dbReference type="SUPFAM" id="SSF158499">
    <property type="entry name" value="DnaD domain-like"/>
    <property type="match status" value="1"/>
</dbReference>
<dbReference type="eggNOG" id="COG3935">
    <property type="taxonomic scope" value="Bacteria"/>
</dbReference>
<feature type="domain" description="DnaB/C C-terminal" evidence="2">
    <location>
        <begin position="130"/>
        <end position="202"/>
    </location>
</feature>
<dbReference type="OrthoDB" id="9770238at2"/>
<name>A0A099W4A2_9LIST</name>
<dbReference type="InterPro" id="IPR053162">
    <property type="entry name" value="DnaD"/>
</dbReference>
<reference evidence="4 5" key="1">
    <citation type="submission" date="2014-05" db="EMBL/GenBank/DDBJ databases">
        <title>Novel Listeriaceae from food processing environments.</title>
        <authorList>
            <person name="den Bakker H.C."/>
        </authorList>
    </citation>
    <scope>NUCLEOTIDE SEQUENCE [LARGE SCALE GENOMIC DNA]</scope>
    <source>
        <strain evidence="4 5">FSL A5-0281</strain>
    </source>
</reference>
<dbReference type="GeneID" id="58717425"/>
<dbReference type="Gene3D" id="1.10.10.10">
    <property type="entry name" value="Winged helix-like DNA-binding domain superfamily/Winged helix DNA-binding domain"/>
    <property type="match status" value="1"/>
</dbReference>
<accession>A0A099W4A2</accession>
<proteinExistence type="inferred from homology"/>
<evidence type="ECO:0000259" key="2">
    <source>
        <dbReference type="Pfam" id="PF07261"/>
    </source>
</evidence>
<sequence>MDNKIMQKWLEAGYVTLPHVLVENYAKLGMDEQELVVVLQLQSFLEKQIYFPSMEDIAKRMTLSTEQAFRVIQALVTKRLIAIKQQEGTAQVLAESYTLEPLWEKLMLLFENMHEEQQVVSQQQVQISLYSQFEQEFGRPLSPMEAEMLSAWIDQDRNNPELIREALKEAVISQKLSFRYIDRILLNWNRQNIKTAEQARAASAAFHEQVGTPNADKTMGIRVKKSENSIPLYDWLDKRKG</sequence>
<dbReference type="NCBIfam" id="TIGR01446">
    <property type="entry name" value="DnaD_dom"/>
    <property type="match status" value="1"/>
</dbReference>
<dbReference type="PANTHER" id="PTHR37293">
    <property type="entry name" value="PHAGE REPLICATION PROTEIN-RELATED"/>
    <property type="match status" value="1"/>
</dbReference>
<dbReference type="EMBL" id="JNFA01000023">
    <property type="protein sequence ID" value="KGL40599.1"/>
    <property type="molecule type" value="Genomic_DNA"/>
</dbReference>
<dbReference type="InterPro" id="IPR006343">
    <property type="entry name" value="DnaB/C_C"/>
</dbReference>
<dbReference type="PANTHER" id="PTHR37293:SF6">
    <property type="entry name" value="DNA REPLICATION PROTEIN DNAD"/>
    <property type="match status" value="1"/>
</dbReference>
<dbReference type="Gene3D" id="1.10.10.630">
    <property type="entry name" value="DnaD domain-like"/>
    <property type="match status" value="1"/>
</dbReference>